<dbReference type="InterPro" id="IPR052523">
    <property type="entry name" value="Trichothecene_AcTrans"/>
</dbReference>
<evidence type="ECO:0000313" key="3">
    <source>
        <dbReference type="EMBL" id="MDI1488979.1"/>
    </source>
</evidence>
<dbReference type="PANTHER" id="PTHR42791">
    <property type="entry name" value="GNAT FAMILY ACETYLTRANSFERASE"/>
    <property type="match status" value="1"/>
</dbReference>
<dbReference type="SUPFAM" id="SSF55729">
    <property type="entry name" value="Acyl-CoA N-acyltransferases (Nat)"/>
    <property type="match status" value="1"/>
</dbReference>
<protein>
    <recommendedName>
        <fullName evidence="2">N-acetyltransferase domain-containing protein</fullName>
    </recommendedName>
</protein>
<dbReference type="InterPro" id="IPR016181">
    <property type="entry name" value="Acyl_CoA_acyltransferase"/>
</dbReference>
<dbReference type="GO" id="GO:0016747">
    <property type="term" value="F:acyltransferase activity, transferring groups other than amino-acyl groups"/>
    <property type="evidence" value="ECO:0007669"/>
    <property type="project" value="InterPro"/>
</dbReference>
<accession>A0AA43QNU1</accession>
<keyword evidence="4" id="KW-1185">Reference proteome</keyword>
<evidence type="ECO:0000256" key="1">
    <source>
        <dbReference type="SAM" id="MobiDB-lite"/>
    </source>
</evidence>
<dbReference type="Pfam" id="PF00583">
    <property type="entry name" value="Acetyltransf_1"/>
    <property type="match status" value="1"/>
</dbReference>
<proteinExistence type="predicted"/>
<dbReference type="EMBL" id="JAPUFD010000008">
    <property type="protein sequence ID" value="MDI1488979.1"/>
    <property type="molecule type" value="Genomic_DNA"/>
</dbReference>
<evidence type="ECO:0000313" key="4">
    <source>
        <dbReference type="Proteomes" id="UP001161017"/>
    </source>
</evidence>
<sequence>MPYTVDLIHPPDVPRLADIQWAALKDNPLIHCLYPRGATPELTDFTTLSYQKALTFPSATLLKATDDATGEIVGFAKWILYRQDEETQLRPSLSSDGQRRSGGSSRRSSVLDILHVLPLHQRNGAGASLMNWGLGRADSEGVECYLETSPAARSLCVTKGFRHIAEMRIELGKWKEGYPDYRHSVMIRPPYGEVESLEAPTKEEDPFQDTGPLSPIEEQAISPVSEIDEPAYTAEARMLEFKSTSSLRSARLRDARRSTSNRSSRISTMYLDDNRPLPQTPEVA</sequence>
<organism evidence="3 4">
    <name type="scientific">Ramalina farinacea</name>
    <dbReference type="NCBI Taxonomy" id="258253"/>
    <lineage>
        <taxon>Eukaryota</taxon>
        <taxon>Fungi</taxon>
        <taxon>Dikarya</taxon>
        <taxon>Ascomycota</taxon>
        <taxon>Pezizomycotina</taxon>
        <taxon>Lecanoromycetes</taxon>
        <taxon>OSLEUM clade</taxon>
        <taxon>Lecanoromycetidae</taxon>
        <taxon>Lecanorales</taxon>
        <taxon>Lecanorineae</taxon>
        <taxon>Ramalinaceae</taxon>
        <taxon>Ramalina</taxon>
    </lineage>
</organism>
<feature type="domain" description="N-acetyltransferase" evidence="2">
    <location>
        <begin position="53"/>
        <end position="151"/>
    </location>
</feature>
<evidence type="ECO:0000259" key="2">
    <source>
        <dbReference type="Pfam" id="PF00583"/>
    </source>
</evidence>
<name>A0AA43QNU1_9LECA</name>
<dbReference type="AlphaFoldDB" id="A0AA43QNU1"/>
<comment type="caution">
    <text evidence="3">The sequence shown here is derived from an EMBL/GenBank/DDBJ whole genome shotgun (WGS) entry which is preliminary data.</text>
</comment>
<reference evidence="3" key="1">
    <citation type="journal article" date="2023" name="Genome Biol. Evol.">
        <title>First Whole Genome Sequence and Flow Cytometry Genome Size Data for the Lichen-Forming Fungus Ramalina farinacea (Ascomycota).</title>
        <authorList>
            <person name="Llewellyn T."/>
            <person name="Mian S."/>
            <person name="Hill R."/>
            <person name="Leitch I.J."/>
            <person name="Gaya E."/>
        </authorList>
    </citation>
    <scope>NUCLEOTIDE SEQUENCE</scope>
    <source>
        <strain evidence="3">LIQ254RAFAR</strain>
    </source>
</reference>
<feature type="region of interest" description="Disordered" evidence="1">
    <location>
        <begin position="244"/>
        <end position="284"/>
    </location>
</feature>
<dbReference type="Gene3D" id="3.40.630.30">
    <property type="match status" value="1"/>
</dbReference>
<feature type="compositionally biased region" description="Low complexity" evidence="1">
    <location>
        <begin position="258"/>
        <end position="267"/>
    </location>
</feature>
<dbReference type="InterPro" id="IPR000182">
    <property type="entry name" value="GNAT_dom"/>
</dbReference>
<gene>
    <name evidence="3" type="ORF">OHK93_008256</name>
</gene>
<dbReference type="PANTHER" id="PTHR42791:SF1">
    <property type="entry name" value="N-ACETYLTRANSFERASE DOMAIN-CONTAINING PROTEIN"/>
    <property type="match status" value="1"/>
</dbReference>
<dbReference type="Proteomes" id="UP001161017">
    <property type="component" value="Unassembled WGS sequence"/>
</dbReference>